<comment type="catalytic activity">
    <reaction evidence="18 19">
        <text>tRNA(Lys) + L-lysine + ATP = L-lysyl-tRNA(Lys) + AMP + diphosphate</text>
        <dbReference type="Rhea" id="RHEA:20792"/>
        <dbReference type="Rhea" id="RHEA-COMP:9696"/>
        <dbReference type="Rhea" id="RHEA-COMP:9697"/>
        <dbReference type="ChEBI" id="CHEBI:30616"/>
        <dbReference type="ChEBI" id="CHEBI:32551"/>
        <dbReference type="ChEBI" id="CHEBI:33019"/>
        <dbReference type="ChEBI" id="CHEBI:78442"/>
        <dbReference type="ChEBI" id="CHEBI:78529"/>
        <dbReference type="ChEBI" id="CHEBI:456215"/>
        <dbReference type="EC" id="6.1.1.6"/>
    </reaction>
</comment>
<dbReference type="GO" id="GO:0005886">
    <property type="term" value="C:plasma membrane"/>
    <property type="evidence" value="ECO:0007669"/>
    <property type="project" value="UniProtKB-SubCell"/>
</dbReference>
<evidence type="ECO:0000256" key="1">
    <source>
        <dbReference type="ARBA" id="ARBA00004651"/>
    </source>
</evidence>
<evidence type="ECO:0000259" key="22">
    <source>
        <dbReference type="PROSITE" id="PS50862"/>
    </source>
</evidence>
<name>A0A7K0J9C9_9ACTN</name>
<evidence type="ECO:0000256" key="6">
    <source>
        <dbReference type="ARBA" id="ARBA00022679"/>
    </source>
</evidence>
<comment type="function">
    <text evidence="16">Catalyzes the production of L-lysyl-tRNA(Lys)transfer and the transfer of a lysyl group from L-lysyl-tRNA(Lys) to membrane-bound phosphatidylglycerol (PG), which produces lysylphosphatidylglycerol (LPG), one of the components of the bacterial membrane with a positive net charge. LPG synthesis contributes to the resistance to cationic antimicrobial peptides (CAMPs) and likely protects M.tuberculosis against the CAMPs produced by competiting microorganisms (bacteriocins). In fact, the modification of anionic phosphatidylglycerol with positively charged L-lysine results in repulsion of the peptides.</text>
</comment>
<dbReference type="PROSITE" id="PS50862">
    <property type="entry name" value="AA_TRNA_LIGASE_II"/>
    <property type="match status" value="1"/>
</dbReference>
<dbReference type="NCBIfam" id="TIGR00499">
    <property type="entry name" value="lysS_bact"/>
    <property type="match status" value="1"/>
</dbReference>
<dbReference type="HAMAP" id="MF_00252">
    <property type="entry name" value="Lys_tRNA_synth_class2"/>
    <property type="match status" value="1"/>
</dbReference>
<feature type="binding site" evidence="19">
    <location>
        <position position="1037"/>
    </location>
    <ligand>
        <name>Mg(2+)</name>
        <dbReference type="ChEBI" id="CHEBI:18420"/>
        <label>1</label>
    </ligand>
</feature>
<proteinExistence type="inferred from homology"/>
<feature type="domain" description="Aminoacyl-transfer RNA synthetases class-II family profile" evidence="22">
    <location>
        <begin position="795"/>
        <end position="1117"/>
    </location>
</feature>
<dbReference type="InterPro" id="IPR031553">
    <property type="entry name" value="tRNA-synt_2_TM"/>
</dbReference>
<evidence type="ECO:0000256" key="10">
    <source>
        <dbReference type="ARBA" id="ARBA00022840"/>
    </source>
</evidence>
<comment type="similarity">
    <text evidence="2">In the N-terminal section; belongs to the LPG synthetase family.</text>
</comment>
<evidence type="ECO:0000256" key="11">
    <source>
        <dbReference type="ARBA" id="ARBA00022989"/>
    </source>
</evidence>
<keyword evidence="15" id="KW-0511">Multifunctional enzyme</keyword>
<evidence type="ECO:0000256" key="18">
    <source>
        <dbReference type="ARBA" id="ARBA00048573"/>
    </source>
</evidence>
<dbReference type="InterPro" id="IPR006195">
    <property type="entry name" value="aa-tRNA-synth_II"/>
</dbReference>
<keyword evidence="11 21" id="KW-1133">Transmembrane helix</keyword>
<dbReference type="InterPro" id="IPR004365">
    <property type="entry name" value="NA-bd_OB_tRNA"/>
</dbReference>
<comment type="cofactor">
    <cofactor evidence="19">
        <name>Mg(2+)</name>
        <dbReference type="ChEBI" id="CHEBI:18420"/>
    </cofactor>
    <text evidence="19">Binds 3 Mg(2+) ions per subunit.</text>
</comment>
<dbReference type="GO" id="GO:0005829">
    <property type="term" value="C:cytosol"/>
    <property type="evidence" value="ECO:0007669"/>
    <property type="project" value="TreeGrafter"/>
</dbReference>
<dbReference type="GO" id="GO:0050071">
    <property type="term" value="F:phosphatidylglycerol lysyltransferase activity"/>
    <property type="evidence" value="ECO:0007669"/>
    <property type="project" value="UniProtKB-EC"/>
</dbReference>
<dbReference type="NCBIfam" id="NF002821">
    <property type="entry name" value="PRK02983.1"/>
    <property type="match status" value="1"/>
</dbReference>
<keyword evidence="8 19" id="KW-0479">Metal-binding</keyword>
<keyword evidence="13 19" id="KW-0030">Aminoacyl-tRNA synthetase</keyword>
<dbReference type="PANTHER" id="PTHR42918:SF15">
    <property type="entry name" value="LYSINE--TRNA LIGASE, CHLOROPLASTIC_MITOCHONDRIAL"/>
    <property type="match status" value="1"/>
</dbReference>
<evidence type="ECO:0000256" key="2">
    <source>
        <dbReference type="ARBA" id="ARBA00005270"/>
    </source>
</evidence>
<dbReference type="InterPro" id="IPR024320">
    <property type="entry name" value="LPG_synthase_C"/>
</dbReference>
<comment type="subunit">
    <text evidence="19">Homodimer.</text>
</comment>
<dbReference type="GO" id="GO:0006430">
    <property type="term" value="P:lysyl-tRNA aminoacylation"/>
    <property type="evidence" value="ECO:0007669"/>
    <property type="project" value="UniProtKB-UniRule"/>
</dbReference>
<evidence type="ECO:0000256" key="16">
    <source>
        <dbReference type="ARBA" id="ARBA00024681"/>
    </source>
</evidence>
<dbReference type="InterPro" id="IPR045864">
    <property type="entry name" value="aa-tRNA-synth_II/BPL/LPL"/>
</dbReference>
<dbReference type="EMBL" id="VUMG01000004">
    <property type="protein sequence ID" value="MSS46582.1"/>
    <property type="molecule type" value="Genomic_DNA"/>
</dbReference>
<feature type="transmembrane region" description="Helical" evidence="21">
    <location>
        <begin position="141"/>
        <end position="158"/>
    </location>
</feature>
<accession>A0A7K0J9C9</accession>
<evidence type="ECO:0000256" key="14">
    <source>
        <dbReference type="ARBA" id="ARBA00023251"/>
    </source>
</evidence>
<comment type="subcellular location">
    <subcellularLocation>
        <location evidence="1">Cell membrane</location>
        <topology evidence="1">Multi-pass membrane protein</topology>
    </subcellularLocation>
    <subcellularLocation>
        <location evidence="19">Cytoplasm</location>
    </subcellularLocation>
</comment>
<feature type="binding site" evidence="19">
    <location>
        <position position="1037"/>
    </location>
    <ligand>
        <name>Mg(2+)</name>
        <dbReference type="ChEBI" id="CHEBI:18420"/>
        <label>2</label>
    </ligand>
</feature>
<dbReference type="Gene3D" id="2.40.50.140">
    <property type="entry name" value="Nucleic acid-binding proteins"/>
    <property type="match status" value="1"/>
</dbReference>
<dbReference type="Gene3D" id="3.30.930.10">
    <property type="entry name" value="Bira Bifunctional Protein, Domain 2"/>
    <property type="match status" value="1"/>
</dbReference>
<feature type="transmembrane region" description="Helical" evidence="21">
    <location>
        <begin position="99"/>
        <end position="121"/>
    </location>
</feature>
<keyword evidence="6 23" id="KW-0808">Transferase</keyword>
<evidence type="ECO:0000256" key="21">
    <source>
        <dbReference type="SAM" id="Phobius"/>
    </source>
</evidence>
<evidence type="ECO:0000256" key="5">
    <source>
        <dbReference type="ARBA" id="ARBA00022598"/>
    </source>
</evidence>
<dbReference type="PANTHER" id="PTHR42918">
    <property type="entry name" value="LYSYL-TRNA SYNTHETASE"/>
    <property type="match status" value="1"/>
</dbReference>
<dbReference type="GO" id="GO:0046677">
    <property type="term" value="P:response to antibiotic"/>
    <property type="evidence" value="ECO:0007669"/>
    <property type="project" value="UniProtKB-KW"/>
</dbReference>
<keyword evidence="21" id="KW-0472">Membrane</keyword>
<keyword evidence="5 19" id="KW-0436">Ligase</keyword>
<dbReference type="CDD" id="cd04322">
    <property type="entry name" value="LysRS_N"/>
    <property type="match status" value="1"/>
</dbReference>
<evidence type="ECO:0000256" key="15">
    <source>
        <dbReference type="ARBA" id="ARBA00023268"/>
    </source>
</evidence>
<evidence type="ECO:0000256" key="7">
    <source>
        <dbReference type="ARBA" id="ARBA00022692"/>
    </source>
</evidence>
<comment type="similarity">
    <text evidence="3">In the C-terminal section; belongs to the class-II aminoacyl-tRNA synthetase family.</text>
</comment>
<keyword evidence="4" id="KW-1003">Cell membrane</keyword>
<reference evidence="23 24" key="1">
    <citation type="submission" date="2019-08" db="EMBL/GenBank/DDBJ databases">
        <title>In-depth cultivation of the pig gut microbiome towards novel bacterial diversity and tailored functional studies.</title>
        <authorList>
            <person name="Wylensek D."/>
            <person name="Hitch T.C.A."/>
            <person name="Clavel T."/>
        </authorList>
    </citation>
    <scope>NUCLEOTIDE SEQUENCE [LARGE SCALE GENOMIC DNA]</scope>
    <source>
        <strain evidence="23 24">WCA-380-WT-3A</strain>
    </source>
</reference>
<feature type="transmembrane region" description="Helical" evidence="21">
    <location>
        <begin position="65"/>
        <end position="87"/>
    </location>
</feature>
<dbReference type="Pfam" id="PF01336">
    <property type="entry name" value="tRNA_anti-codon"/>
    <property type="match status" value="1"/>
</dbReference>
<evidence type="ECO:0000256" key="12">
    <source>
        <dbReference type="ARBA" id="ARBA00023098"/>
    </source>
</evidence>
<evidence type="ECO:0000256" key="19">
    <source>
        <dbReference type="HAMAP-Rule" id="MF_00252"/>
    </source>
</evidence>
<evidence type="ECO:0000256" key="17">
    <source>
        <dbReference type="ARBA" id="ARBA00047540"/>
    </source>
</evidence>
<keyword evidence="12" id="KW-0443">Lipid metabolism</keyword>
<feature type="region of interest" description="Disordered" evidence="20">
    <location>
        <begin position="1"/>
        <end position="27"/>
    </location>
</feature>
<dbReference type="Proteomes" id="UP000466104">
    <property type="component" value="Unassembled WGS sequence"/>
</dbReference>
<keyword evidence="10 19" id="KW-0067">ATP-binding</keyword>
<keyword evidence="19" id="KW-0648">Protein biosynthesis</keyword>
<dbReference type="NCBIfam" id="NF001756">
    <property type="entry name" value="PRK00484.1"/>
    <property type="match status" value="1"/>
</dbReference>
<dbReference type="SUPFAM" id="SSF50249">
    <property type="entry name" value="Nucleic acid-binding proteins"/>
    <property type="match status" value="1"/>
</dbReference>
<evidence type="ECO:0000256" key="8">
    <source>
        <dbReference type="ARBA" id="ARBA00022723"/>
    </source>
</evidence>
<comment type="catalytic activity">
    <reaction evidence="17">
        <text>L-lysyl-tRNA(Lys) + a 1,2-diacyl-sn-glycero-3-phospho-(1'-sn-glycerol) = a 1,2-diacyl-sn-glycero-3-phospho-1'-(3'-O-L-lysyl)-sn-glycerol + tRNA(Lys)</text>
        <dbReference type="Rhea" id="RHEA:10668"/>
        <dbReference type="Rhea" id="RHEA-COMP:9696"/>
        <dbReference type="Rhea" id="RHEA-COMP:9697"/>
        <dbReference type="ChEBI" id="CHEBI:64716"/>
        <dbReference type="ChEBI" id="CHEBI:75792"/>
        <dbReference type="ChEBI" id="CHEBI:78442"/>
        <dbReference type="ChEBI" id="CHEBI:78529"/>
        <dbReference type="EC" id="2.3.2.3"/>
    </reaction>
</comment>
<dbReference type="InterPro" id="IPR012340">
    <property type="entry name" value="NA-bd_OB-fold"/>
</dbReference>
<dbReference type="Pfam" id="PF09924">
    <property type="entry name" value="LPG_synthase_C"/>
    <property type="match status" value="1"/>
</dbReference>
<dbReference type="AlphaFoldDB" id="A0A7K0J9C9"/>
<organism evidence="23 24">
    <name type="scientific">Cutibacterium porci</name>
    <dbReference type="NCBI Taxonomy" id="2605781"/>
    <lineage>
        <taxon>Bacteria</taxon>
        <taxon>Bacillati</taxon>
        <taxon>Actinomycetota</taxon>
        <taxon>Actinomycetes</taxon>
        <taxon>Propionibacteriales</taxon>
        <taxon>Propionibacteriaceae</taxon>
        <taxon>Cutibacterium</taxon>
    </lineage>
</organism>
<keyword evidence="24" id="KW-1185">Reference proteome</keyword>
<dbReference type="Pfam" id="PF16995">
    <property type="entry name" value="tRNA-synt_2_TM"/>
    <property type="match status" value="1"/>
</dbReference>
<evidence type="ECO:0000256" key="20">
    <source>
        <dbReference type="SAM" id="MobiDB-lite"/>
    </source>
</evidence>
<evidence type="ECO:0000256" key="4">
    <source>
        <dbReference type="ARBA" id="ARBA00022475"/>
    </source>
</evidence>
<dbReference type="GO" id="GO:0000049">
    <property type="term" value="F:tRNA binding"/>
    <property type="evidence" value="ECO:0007669"/>
    <property type="project" value="TreeGrafter"/>
</dbReference>
<dbReference type="EC" id="6.1.1.6" evidence="19"/>
<dbReference type="InterPro" id="IPR004364">
    <property type="entry name" value="Aa-tRNA-synt_II"/>
</dbReference>
<feature type="transmembrane region" description="Helical" evidence="21">
    <location>
        <begin position="33"/>
        <end position="53"/>
    </location>
</feature>
<keyword evidence="19" id="KW-0963">Cytoplasm</keyword>
<evidence type="ECO:0000256" key="9">
    <source>
        <dbReference type="ARBA" id="ARBA00022741"/>
    </source>
</evidence>
<dbReference type="GO" id="GO:0004824">
    <property type="term" value="F:lysine-tRNA ligase activity"/>
    <property type="evidence" value="ECO:0007669"/>
    <property type="project" value="UniProtKB-UniRule"/>
</dbReference>
<dbReference type="Pfam" id="PF00152">
    <property type="entry name" value="tRNA-synt_2"/>
    <property type="match status" value="1"/>
</dbReference>
<keyword evidence="14" id="KW-0046">Antibiotic resistance</keyword>
<comment type="caution">
    <text evidence="23">The sequence shown here is derived from an EMBL/GenBank/DDBJ whole genome shotgun (WGS) entry which is preliminary data.</text>
</comment>
<dbReference type="GO" id="GO:0006629">
    <property type="term" value="P:lipid metabolic process"/>
    <property type="evidence" value="ECO:0007669"/>
    <property type="project" value="UniProtKB-KW"/>
</dbReference>
<dbReference type="GO" id="GO:0000287">
    <property type="term" value="F:magnesium ion binding"/>
    <property type="evidence" value="ECO:0007669"/>
    <property type="project" value="UniProtKB-UniRule"/>
</dbReference>
<comment type="similarity">
    <text evidence="19">Belongs to the class-II aminoacyl-tRNA synthetase family.</text>
</comment>
<keyword evidence="9 19" id="KW-0547">Nucleotide-binding</keyword>
<gene>
    <name evidence="23" type="primary">lysX</name>
    <name evidence="19" type="synonym">lysS</name>
    <name evidence="23" type="ORF">FYJ43_11280</name>
</gene>
<protein>
    <recommendedName>
        <fullName evidence="19">Lysine--tRNA ligase</fullName>
        <ecNumber evidence="19">6.1.1.6</ecNumber>
    </recommendedName>
    <alternativeName>
        <fullName evidence="19">Lysyl-tRNA synthetase</fullName>
        <shortName evidence="19">LysRS</shortName>
    </alternativeName>
</protein>
<dbReference type="GO" id="GO:0005524">
    <property type="term" value="F:ATP binding"/>
    <property type="evidence" value="ECO:0007669"/>
    <property type="project" value="UniProtKB-UniRule"/>
</dbReference>
<evidence type="ECO:0000313" key="23">
    <source>
        <dbReference type="EMBL" id="MSS46582.1"/>
    </source>
</evidence>
<evidence type="ECO:0000256" key="3">
    <source>
        <dbReference type="ARBA" id="ARBA00009968"/>
    </source>
</evidence>
<feature type="transmembrane region" description="Helical" evidence="21">
    <location>
        <begin position="170"/>
        <end position="193"/>
    </location>
</feature>
<evidence type="ECO:0000313" key="24">
    <source>
        <dbReference type="Proteomes" id="UP000466104"/>
    </source>
</evidence>
<evidence type="ECO:0000256" key="13">
    <source>
        <dbReference type="ARBA" id="ARBA00023146"/>
    </source>
</evidence>
<dbReference type="InterPro" id="IPR002313">
    <property type="entry name" value="Lys-tRNA-ligase_II"/>
</dbReference>
<sequence length="1120" mass="124090">MTSSRPVPETQAASTARPRAGSRVTPSARPTPVVVIPRLMNIAALLTVLRLVFSRTTWVAIANNVFSLFIFPIDGFGWAGVVVLLVLSDALSRRKRFAWWVSLIVFGLMWLVSVAFFIVVVTEVMSGSPTDTLNDIDLAGYLFNVFSVGWILVALLTHRRSFSAHTVRANLGRAAIVLVGGLLATGFIGWLLVSLTGGVGRPRNRLVHIITRILQGNTADMAQETTSPHWVQDVVSFLLAVVLVAALIVTLRSQRNIAMMSISDELKLRHLLDENPADSLGYFALRRDKAVVFSHNGRAAVCYRTEAGVALASGDPIGPVDQWPGAIDAFLHVAHTYGWVPAVIGTSEEGATVWNQAGLKAMRIGDEAIISPAAFNLDDPDLKPVRHTVTKLRAMGYTTRVRRHEDINPQELHSLIDLTDKWRQNGDERGFSMALSRLGDPLDGRCVMVEAIYPDDGPRAGKTAGILSFTPWGNDGLSLDVMRRDLEGADNGVTELMVAGLMAAGPEIGIRRVSMNFAVFREAIEEGARVGASPVRRLNRWLVLVASKWFQIEQLYRSNVKYKPSWQTRYLNFTDTSDLAQVGLAMGIAEGQLDIPRWLYPVEPPPQPIYSISGHPEIAEFLAEERTPVLPRRRLPEQVRTRMATRERLLESGVEAYPPDCKPDHRPGDVVVEVTGQEMTVSGRVDACRDHGGVIFIDLVDWTGTCQLVMERDAMGVDNLRDFRHTVSLGDHMVATGTVGASRNGTVSLETTSWRLAAKSLRPLPSRRSGFNDPEAKVRQRYLDLIVNPGARDQLRARSNAIRAVRETLLSHDYIEVETPILQTIHGGANARPFRTHINAYDLELYLRIAPELYLKRLMVGGAGRVFEIGRNFRNEGADATHNPEFTMLEAYQAYGDYVQMRHLTREMILSAARNAIGGTVVRGRDRKGVEHEIDLAHEWHVITVNEGISRGLGEEVTADTPKETLVKYADKLGIATLPKWSRGDVVLELHEHLSEHVTVEPTFFCDFPTDVSPLTRQHRDDPRLAEKWDLIIFGSEVGTAYTELVDPVIQRERFTAQSLLAAGGDPEAMELDEDFLEALEYAMPPSGGMGMGLDRLVMMLTNASIRETISFPLVRPRTS</sequence>
<keyword evidence="19" id="KW-0460">Magnesium</keyword>
<feature type="binding site" evidence="19">
    <location>
        <position position="1030"/>
    </location>
    <ligand>
        <name>Mg(2+)</name>
        <dbReference type="ChEBI" id="CHEBI:18420"/>
        <label>1</label>
    </ligand>
</feature>
<dbReference type="SUPFAM" id="SSF55681">
    <property type="entry name" value="Class II aaRS and biotin synthetases"/>
    <property type="match status" value="1"/>
</dbReference>
<dbReference type="InterPro" id="IPR044136">
    <property type="entry name" value="Lys-tRNA-ligase_II_N"/>
</dbReference>
<dbReference type="PRINTS" id="PR00982">
    <property type="entry name" value="TRNASYNTHLYS"/>
</dbReference>
<keyword evidence="7 21" id="KW-0812">Transmembrane</keyword>
<keyword evidence="23" id="KW-0012">Acyltransferase</keyword>
<dbReference type="InterPro" id="IPR018149">
    <property type="entry name" value="Lys-tRNA-synth_II_C"/>
</dbReference>